<dbReference type="SUPFAM" id="SSF56436">
    <property type="entry name" value="C-type lectin-like"/>
    <property type="match status" value="1"/>
</dbReference>
<dbReference type="InterPro" id="IPR005532">
    <property type="entry name" value="SUMF_dom"/>
</dbReference>
<dbReference type="InterPro" id="IPR046780">
    <property type="entry name" value="aBig_2"/>
</dbReference>
<proteinExistence type="predicted"/>
<dbReference type="PANTHER" id="PTHR23150:SF19">
    <property type="entry name" value="FORMYLGLYCINE-GENERATING ENZYME"/>
    <property type="match status" value="1"/>
</dbReference>
<dbReference type="Proteomes" id="UP000587760">
    <property type="component" value="Unassembled WGS sequence"/>
</dbReference>
<organism evidence="3 4">
    <name type="scientific">Spirochaeta isovalerica</name>
    <dbReference type="NCBI Taxonomy" id="150"/>
    <lineage>
        <taxon>Bacteria</taxon>
        <taxon>Pseudomonadati</taxon>
        <taxon>Spirochaetota</taxon>
        <taxon>Spirochaetia</taxon>
        <taxon>Spirochaetales</taxon>
        <taxon>Spirochaetaceae</taxon>
        <taxon>Spirochaeta</taxon>
    </lineage>
</organism>
<gene>
    <name evidence="3" type="ORF">HNR50_000953</name>
</gene>
<sequence>MKKITISAILPTLFFLWGCSDLMLELEPFNEDSELISETILEILNESSENLEIPETVTENLELPTTGESGETITWTSDNPEIVSSDGTVKRPPYGSDDITVTIIANIELNGETITVDFEVTVPAEELTIEDALNAVLDSLSIDSPDPYENLDLPVVGDFGTTIEWTSDAPGIISSDGTLIPPAASDGDREVTLTATVEKEGTSENKTFKITVPVAENETFTPVDGVSFNMIYVPARTYMAGLNDDGDKNNGSDISNIAIEASGTKIARSFYMGSTELTDHLWKTVYLWAVSEGHYNFETEDAGALSSSLPVTGINWYDAVVWTNALTEYTNAKEGTSYTPVYRSNGSVLRDSTAISSLDSVTPDSDADGFRLPTSDEWELAARYKGDQDGNGFLNAGEFYSGSELSGEGPLSADDVAWTSDNSDWYQYSSGYWIIHREVARKSASALGFYDMSGNVWEWVFDASLNADGDDVRLWRSGSADNVPTENAVGFTAGSDSSFSMDTLGLRIARSYN</sequence>
<feature type="domain" description="Atrophied bacterial Ig" evidence="2">
    <location>
        <begin position="54"/>
        <end position="124"/>
    </location>
</feature>
<protein>
    <submittedName>
        <fullName evidence="3">Formylglycine-generating enzyme required for sulfatase activity</fullName>
    </submittedName>
</protein>
<dbReference type="PROSITE" id="PS00018">
    <property type="entry name" value="EF_HAND_1"/>
    <property type="match status" value="1"/>
</dbReference>
<reference evidence="3 4" key="1">
    <citation type="submission" date="2020-08" db="EMBL/GenBank/DDBJ databases">
        <title>Genomic Encyclopedia of Type Strains, Phase IV (KMG-IV): sequencing the most valuable type-strain genomes for metagenomic binning, comparative biology and taxonomic classification.</title>
        <authorList>
            <person name="Goeker M."/>
        </authorList>
    </citation>
    <scope>NUCLEOTIDE SEQUENCE [LARGE SCALE GENOMIC DNA]</scope>
    <source>
        <strain evidence="3 4">DSM 2461</strain>
    </source>
</reference>
<keyword evidence="4" id="KW-1185">Reference proteome</keyword>
<dbReference type="PANTHER" id="PTHR23150">
    <property type="entry name" value="SULFATASE MODIFYING FACTOR 1, 2"/>
    <property type="match status" value="1"/>
</dbReference>
<evidence type="ECO:0000313" key="4">
    <source>
        <dbReference type="Proteomes" id="UP000587760"/>
    </source>
</evidence>
<dbReference type="InterPro" id="IPR018247">
    <property type="entry name" value="EF_Hand_1_Ca_BS"/>
</dbReference>
<dbReference type="Gene3D" id="3.90.1580.10">
    <property type="entry name" value="paralog of FGE (formylglycine-generating enzyme)"/>
    <property type="match status" value="1"/>
</dbReference>
<dbReference type="Pfam" id="PF20578">
    <property type="entry name" value="aBig_2"/>
    <property type="match status" value="2"/>
</dbReference>
<dbReference type="RefSeq" id="WP_184744392.1">
    <property type="nucleotide sequence ID" value="NZ_JACHGJ010000001.1"/>
</dbReference>
<comment type="caution">
    <text evidence="3">The sequence shown here is derived from an EMBL/GenBank/DDBJ whole genome shotgun (WGS) entry which is preliminary data.</text>
</comment>
<evidence type="ECO:0000313" key="3">
    <source>
        <dbReference type="EMBL" id="MBB6479320.1"/>
    </source>
</evidence>
<evidence type="ECO:0000259" key="2">
    <source>
        <dbReference type="Pfam" id="PF20578"/>
    </source>
</evidence>
<feature type="domain" description="Sulfatase-modifying factor enzyme-like" evidence="1">
    <location>
        <begin position="262"/>
        <end position="509"/>
    </location>
</feature>
<name>A0A841R8G3_9SPIO</name>
<dbReference type="AlphaFoldDB" id="A0A841R8G3"/>
<dbReference type="InterPro" id="IPR042095">
    <property type="entry name" value="SUMF_sf"/>
</dbReference>
<dbReference type="Pfam" id="PF03781">
    <property type="entry name" value="FGE-sulfatase"/>
    <property type="match status" value="1"/>
</dbReference>
<accession>A0A841R8G3</accession>
<feature type="domain" description="Atrophied bacterial Ig" evidence="2">
    <location>
        <begin position="149"/>
        <end position="213"/>
    </location>
</feature>
<dbReference type="InterPro" id="IPR051043">
    <property type="entry name" value="Sulfatase_Mod_Factor_Kinase"/>
</dbReference>
<dbReference type="EMBL" id="JACHGJ010000001">
    <property type="protein sequence ID" value="MBB6479320.1"/>
    <property type="molecule type" value="Genomic_DNA"/>
</dbReference>
<evidence type="ECO:0000259" key="1">
    <source>
        <dbReference type="Pfam" id="PF03781"/>
    </source>
</evidence>
<dbReference type="GO" id="GO:0120147">
    <property type="term" value="F:formylglycine-generating oxidase activity"/>
    <property type="evidence" value="ECO:0007669"/>
    <property type="project" value="TreeGrafter"/>
</dbReference>
<dbReference type="InterPro" id="IPR016187">
    <property type="entry name" value="CTDL_fold"/>
</dbReference>